<dbReference type="EMBL" id="JAERKF010000040">
    <property type="protein sequence ID" value="MBS1011882.1"/>
    <property type="molecule type" value="Genomic_DNA"/>
</dbReference>
<feature type="transmembrane region" description="Helical" evidence="1">
    <location>
        <begin position="31"/>
        <end position="49"/>
    </location>
</feature>
<proteinExistence type="predicted"/>
<name>A0AA41ES53_LEVBR</name>
<keyword evidence="1" id="KW-1133">Transmembrane helix</keyword>
<feature type="transmembrane region" description="Helical" evidence="1">
    <location>
        <begin position="6"/>
        <end position="24"/>
    </location>
</feature>
<organism evidence="2 3">
    <name type="scientific">Levilactobacillus brevis</name>
    <name type="common">Lactobacillus brevis</name>
    <dbReference type="NCBI Taxonomy" id="1580"/>
    <lineage>
        <taxon>Bacteria</taxon>
        <taxon>Bacillati</taxon>
        <taxon>Bacillota</taxon>
        <taxon>Bacilli</taxon>
        <taxon>Lactobacillales</taxon>
        <taxon>Lactobacillaceae</taxon>
        <taxon>Levilactobacillus</taxon>
    </lineage>
</organism>
<reference evidence="2" key="2">
    <citation type="submission" date="2022-09" db="EMBL/GenBank/DDBJ databases">
        <title>Genome-inferred correspondence between phylogeny and metabolic traits in the wild Drosophila gut microbiome.</title>
        <authorList>
            <person name="Bueno E."/>
            <person name="Blow F."/>
            <person name="Douglas A.E."/>
        </authorList>
    </citation>
    <scope>NUCLEOTIDE SEQUENCE</scope>
    <source>
        <strain evidence="2">Dm-2019-70</strain>
    </source>
</reference>
<keyword evidence="1" id="KW-0812">Transmembrane</keyword>
<evidence type="ECO:0000256" key="1">
    <source>
        <dbReference type="SAM" id="Phobius"/>
    </source>
</evidence>
<dbReference type="Proteomes" id="UP000676478">
    <property type="component" value="Unassembled WGS sequence"/>
</dbReference>
<comment type="caution">
    <text evidence="2">The sequence shown here is derived from an EMBL/GenBank/DDBJ whole genome shotgun (WGS) entry which is preliminary data.</text>
</comment>
<evidence type="ECO:0000313" key="3">
    <source>
        <dbReference type="Proteomes" id="UP000676478"/>
    </source>
</evidence>
<keyword evidence="1" id="KW-0472">Membrane</keyword>
<evidence type="ECO:0000313" key="2">
    <source>
        <dbReference type="EMBL" id="MBS1011882.1"/>
    </source>
</evidence>
<gene>
    <name evidence="2" type="ORF">JK167_13895</name>
</gene>
<dbReference type="AlphaFoldDB" id="A0AA41ES53"/>
<dbReference type="RefSeq" id="WP_211756941.1">
    <property type="nucleotide sequence ID" value="NZ_JAERKF010000040.1"/>
</dbReference>
<reference evidence="2" key="1">
    <citation type="submission" date="2020-12" db="EMBL/GenBank/DDBJ databases">
        <authorList>
            <person name="Mcmullen J.G."/>
        </authorList>
    </citation>
    <scope>NUCLEOTIDE SEQUENCE</scope>
    <source>
        <strain evidence="2">Dm-2019-70</strain>
    </source>
</reference>
<accession>A0AA41ES53</accession>
<sequence length="195" mass="22516">MALGFFILGILIDFIALFSLVTAIRQRTSKFTIILVLIIALFGTTWAFYKLPYWSHSKSTVTHVETKKTSKIQQPQVFSSESITQSERNKNNEQFIKKQLSKNLTKLGVVSFNHSTKTFTLDITNLDLQRTIRFLNKHNDQARRLKWPRFANSFTETSSSIKKSLGKGYKLVICNKNEAPVLIYKDGFIIKDRFE</sequence>
<protein>
    <submittedName>
        <fullName evidence="2">Uncharacterized protein</fullName>
    </submittedName>
</protein>